<dbReference type="CDD" id="cd04590">
    <property type="entry name" value="CBS_pair_CorC_HlyC_assoc"/>
    <property type="match status" value="1"/>
</dbReference>
<dbReference type="SUPFAM" id="SSF54631">
    <property type="entry name" value="CBS-domain pair"/>
    <property type="match status" value="1"/>
</dbReference>
<dbReference type="Gene3D" id="3.30.465.10">
    <property type="match status" value="1"/>
</dbReference>
<evidence type="ECO:0000256" key="3">
    <source>
        <dbReference type="ARBA" id="ARBA00022475"/>
    </source>
</evidence>
<accession>A0A264W1N3</accession>
<evidence type="ECO:0000256" key="4">
    <source>
        <dbReference type="ARBA" id="ARBA00022692"/>
    </source>
</evidence>
<dbReference type="AlphaFoldDB" id="A0A264W1N3"/>
<dbReference type="FunFam" id="3.10.580.10:FF:000002">
    <property type="entry name" value="Magnesium/cobalt efflux protein CorC"/>
    <property type="match status" value="1"/>
</dbReference>
<dbReference type="Proteomes" id="UP000217065">
    <property type="component" value="Unassembled WGS sequence"/>
</dbReference>
<reference evidence="14 15" key="1">
    <citation type="submission" date="2017-07" db="EMBL/GenBank/DDBJ databases">
        <title>Tetzosporium hominis gen.nov. sp.nov.</title>
        <authorList>
            <person name="Tetz G."/>
            <person name="Tetz V."/>
        </authorList>
    </citation>
    <scope>NUCLEOTIDE SEQUENCE [LARGE SCALE GENOMIC DNA]</scope>
    <source>
        <strain evidence="14 15">VT-49</strain>
    </source>
</reference>
<dbReference type="OrthoDB" id="9798188at2"/>
<evidence type="ECO:0000256" key="6">
    <source>
        <dbReference type="ARBA" id="ARBA00022989"/>
    </source>
</evidence>
<comment type="similarity">
    <text evidence="2">Belongs to the UPF0053 family.</text>
</comment>
<evidence type="ECO:0000256" key="9">
    <source>
        <dbReference type="PROSITE-ProRule" id="PRU00703"/>
    </source>
</evidence>
<evidence type="ECO:0000256" key="5">
    <source>
        <dbReference type="ARBA" id="ARBA00022737"/>
    </source>
</evidence>
<protein>
    <submittedName>
        <fullName evidence="14">Transporter associated domain protein</fullName>
    </submittedName>
</protein>
<dbReference type="Pfam" id="PF00571">
    <property type="entry name" value="CBS"/>
    <property type="match status" value="2"/>
</dbReference>
<comment type="caution">
    <text evidence="14">The sequence shown here is derived from an EMBL/GenBank/DDBJ whole genome shotgun (WGS) entry which is preliminary data.</text>
</comment>
<organism evidence="14 15">
    <name type="scientific">Tetzosporium hominis</name>
    <dbReference type="NCBI Taxonomy" id="2020506"/>
    <lineage>
        <taxon>Bacteria</taxon>
        <taxon>Bacillati</taxon>
        <taxon>Bacillota</taxon>
        <taxon>Bacilli</taxon>
        <taxon>Bacillales</taxon>
        <taxon>Caryophanaceae</taxon>
        <taxon>Tetzosporium</taxon>
    </lineage>
</organism>
<evidence type="ECO:0000256" key="8">
    <source>
        <dbReference type="ARBA" id="ARBA00023136"/>
    </source>
</evidence>
<keyword evidence="3" id="KW-1003">Cell membrane</keyword>
<feature type="domain" description="CBS" evidence="12">
    <location>
        <begin position="287"/>
        <end position="344"/>
    </location>
</feature>
<keyword evidence="5" id="KW-0677">Repeat</keyword>
<dbReference type="InterPro" id="IPR005170">
    <property type="entry name" value="Transptr-assoc_dom"/>
</dbReference>
<dbReference type="PROSITE" id="PS51371">
    <property type="entry name" value="CBS"/>
    <property type="match status" value="2"/>
</dbReference>
<feature type="domain" description="CBS" evidence="12">
    <location>
        <begin position="222"/>
        <end position="284"/>
    </location>
</feature>
<dbReference type="Pfam" id="PF03471">
    <property type="entry name" value="CorC_HlyC"/>
    <property type="match status" value="1"/>
</dbReference>
<evidence type="ECO:0000313" key="15">
    <source>
        <dbReference type="Proteomes" id="UP000217065"/>
    </source>
</evidence>
<dbReference type="InterPro" id="IPR044751">
    <property type="entry name" value="Ion_transp-like_CBS"/>
</dbReference>
<dbReference type="InterPro" id="IPR000644">
    <property type="entry name" value="CBS_dom"/>
</dbReference>
<dbReference type="PANTHER" id="PTHR43099">
    <property type="entry name" value="UPF0053 PROTEIN YRKA"/>
    <property type="match status" value="1"/>
</dbReference>
<keyword evidence="7 9" id="KW-0129">CBS domain</keyword>
<evidence type="ECO:0000256" key="2">
    <source>
        <dbReference type="ARBA" id="ARBA00006337"/>
    </source>
</evidence>
<dbReference type="PROSITE" id="PS51846">
    <property type="entry name" value="CNNM"/>
    <property type="match status" value="1"/>
</dbReference>
<evidence type="ECO:0000259" key="12">
    <source>
        <dbReference type="PROSITE" id="PS51371"/>
    </source>
</evidence>
<evidence type="ECO:0000259" key="13">
    <source>
        <dbReference type="PROSITE" id="PS51846"/>
    </source>
</evidence>
<dbReference type="InterPro" id="IPR036318">
    <property type="entry name" value="FAD-bd_PCMH-like_sf"/>
</dbReference>
<dbReference type="InterPro" id="IPR016169">
    <property type="entry name" value="FAD-bd_PCMH_sub2"/>
</dbReference>
<keyword evidence="15" id="KW-1185">Reference proteome</keyword>
<comment type="subcellular location">
    <subcellularLocation>
        <location evidence="1">Cell membrane</location>
        <topology evidence="1">Multi-pass membrane protein</topology>
    </subcellularLocation>
</comment>
<dbReference type="InterPro" id="IPR002550">
    <property type="entry name" value="CNNM"/>
</dbReference>
<dbReference type="Pfam" id="PF01595">
    <property type="entry name" value="CNNM"/>
    <property type="match status" value="1"/>
</dbReference>
<dbReference type="SMART" id="SM01091">
    <property type="entry name" value="CorC_HlyC"/>
    <property type="match status" value="1"/>
</dbReference>
<evidence type="ECO:0000313" key="14">
    <source>
        <dbReference type="EMBL" id="OZS77492.1"/>
    </source>
</evidence>
<keyword evidence="4 10" id="KW-0812">Transmembrane</keyword>
<gene>
    <name evidence="14" type="ORF">CF394_09740</name>
</gene>
<dbReference type="Gene3D" id="3.10.580.10">
    <property type="entry name" value="CBS-domain"/>
    <property type="match status" value="1"/>
</dbReference>
<evidence type="ECO:0000256" key="11">
    <source>
        <dbReference type="SAM" id="Phobius"/>
    </source>
</evidence>
<sequence>MDSILILNLGLVALLIALTAFFVGSEFAVVKVRMSRLDQLIAEGNQTAVLAKRITNNLDYYLSACQLGITVTALGLGWLGEPTVEKLLHPLFESLGLGEPLISVLSFGIAFASVTFLHVVIGELAPKTLAIQFAERMTLLFAQPLYLFGKIMFPFIWTLNGSARILLRIFGIKPAPEEAAHSQEELKIIMTHSYQSGEINQTELAFMQNVFSFDNRVAKDLMIPRTKVETVSLESTRQELIEFFGEHQFTRYPVTENHDKDHIVGYINVKEMLTALATKKEGKIQNFLKEIPIIVETTPLVEIFNLMKTKQSHIALVVDEFGGTAGIVTLEDLLEEIVGEIRDEFDEDEIDDIQEVGENHYIVQGRVLLAELNERFQLHFDDSENIDTLAGWMQAQKLDLEPGDIVTREDFTLEVLEAEQHHVESVKLEIHPMSDLITEDL</sequence>
<keyword evidence="6 10" id="KW-1133">Transmembrane helix</keyword>
<dbReference type="SUPFAM" id="SSF56176">
    <property type="entry name" value="FAD-binding/transporter-associated domain-like"/>
    <property type="match status" value="1"/>
</dbReference>
<dbReference type="PANTHER" id="PTHR43099:SF2">
    <property type="entry name" value="UPF0053 PROTEIN YRKA"/>
    <property type="match status" value="1"/>
</dbReference>
<keyword evidence="8 10" id="KW-0472">Membrane</keyword>
<proteinExistence type="inferred from homology"/>
<name>A0A264W1N3_9BACL</name>
<dbReference type="SMART" id="SM00116">
    <property type="entry name" value="CBS"/>
    <property type="match status" value="2"/>
</dbReference>
<dbReference type="GO" id="GO:0005886">
    <property type="term" value="C:plasma membrane"/>
    <property type="evidence" value="ECO:0007669"/>
    <property type="project" value="UniProtKB-SubCell"/>
</dbReference>
<evidence type="ECO:0000256" key="10">
    <source>
        <dbReference type="PROSITE-ProRule" id="PRU01193"/>
    </source>
</evidence>
<dbReference type="InterPro" id="IPR051676">
    <property type="entry name" value="UPF0053_domain"/>
</dbReference>
<feature type="transmembrane region" description="Helical" evidence="11">
    <location>
        <begin position="137"/>
        <end position="157"/>
    </location>
</feature>
<feature type="domain" description="CNNM transmembrane" evidence="13">
    <location>
        <begin position="1"/>
        <end position="203"/>
    </location>
</feature>
<evidence type="ECO:0000256" key="7">
    <source>
        <dbReference type="ARBA" id="ARBA00023122"/>
    </source>
</evidence>
<feature type="transmembrane region" description="Helical" evidence="11">
    <location>
        <begin position="100"/>
        <end position="125"/>
    </location>
</feature>
<dbReference type="InterPro" id="IPR046342">
    <property type="entry name" value="CBS_dom_sf"/>
</dbReference>
<feature type="transmembrane region" description="Helical" evidence="11">
    <location>
        <begin position="6"/>
        <end position="30"/>
    </location>
</feature>
<evidence type="ECO:0000256" key="1">
    <source>
        <dbReference type="ARBA" id="ARBA00004651"/>
    </source>
</evidence>
<dbReference type="EMBL" id="NOKQ01000220">
    <property type="protein sequence ID" value="OZS77492.1"/>
    <property type="molecule type" value="Genomic_DNA"/>
</dbReference>
<dbReference type="GO" id="GO:0050660">
    <property type="term" value="F:flavin adenine dinucleotide binding"/>
    <property type="evidence" value="ECO:0007669"/>
    <property type="project" value="InterPro"/>
</dbReference>
<feature type="transmembrane region" description="Helical" evidence="11">
    <location>
        <begin position="60"/>
        <end position="80"/>
    </location>
</feature>